<dbReference type="EMBL" id="NQVE01000015">
    <property type="protein sequence ID" value="RAL54183.1"/>
    <property type="molecule type" value="Genomic_DNA"/>
</dbReference>
<proteinExistence type="inferred from homology"/>
<keyword evidence="5" id="KW-1185">Reference proteome</keyword>
<accession>A0A328EC75</accession>
<dbReference type="Proteomes" id="UP000249390">
    <property type="component" value="Unassembled WGS sequence"/>
</dbReference>
<gene>
    <name evidence="4" type="ORF">DM860_004654</name>
</gene>
<reference evidence="4 5" key="1">
    <citation type="submission" date="2018-06" db="EMBL/GenBank/DDBJ databases">
        <title>The Genome of Cuscuta australis (Dodder) Provides Insight into the Evolution of Plant Parasitism.</title>
        <authorList>
            <person name="Liu H."/>
        </authorList>
    </citation>
    <scope>NUCLEOTIDE SEQUENCE [LARGE SCALE GENOMIC DNA]</scope>
    <source>
        <strain evidence="5">cv. Yunnan</strain>
        <tissue evidence="4">Vines</tissue>
    </source>
</reference>
<evidence type="ECO:0000313" key="5">
    <source>
        <dbReference type="Proteomes" id="UP000249390"/>
    </source>
</evidence>
<organism evidence="4 5">
    <name type="scientific">Cuscuta australis</name>
    <dbReference type="NCBI Taxonomy" id="267555"/>
    <lineage>
        <taxon>Eukaryota</taxon>
        <taxon>Viridiplantae</taxon>
        <taxon>Streptophyta</taxon>
        <taxon>Embryophyta</taxon>
        <taxon>Tracheophyta</taxon>
        <taxon>Spermatophyta</taxon>
        <taxon>Magnoliopsida</taxon>
        <taxon>eudicotyledons</taxon>
        <taxon>Gunneridae</taxon>
        <taxon>Pentapetalae</taxon>
        <taxon>asterids</taxon>
        <taxon>lamiids</taxon>
        <taxon>Solanales</taxon>
        <taxon>Convolvulaceae</taxon>
        <taxon>Cuscuteae</taxon>
        <taxon>Cuscuta</taxon>
        <taxon>Cuscuta subgen. Grammica</taxon>
        <taxon>Cuscuta sect. Cleistogrammica</taxon>
    </lineage>
</organism>
<dbReference type="PANTHER" id="PTHR10460">
    <property type="entry name" value="ABL INTERACTOR FAMILY MEMBER"/>
    <property type="match status" value="1"/>
</dbReference>
<dbReference type="AlphaFoldDB" id="A0A328EC75"/>
<feature type="region of interest" description="Disordered" evidence="3">
    <location>
        <begin position="1"/>
        <end position="20"/>
    </location>
</feature>
<evidence type="ECO:0000256" key="3">
    <source>
        <dbReference type="SAM" id="MobiDB-lite"/>
    </source>
</evidence>
<comment type="similarity">
    <text evidence="1">Belongs to the ABI family.</text>
</comment>
<feature type="region of interest" description="Disordered" evidence="3">
    <location>
        <begin position="218"/>
        <end position="250"/>
    </location>
</feature>
<dbReference type="Gene3D" id="6.10.140.1620">
    <property type="match status" value="1"/>
</dbReference>
<sequence>MVVEEAKPTPPPENSTTSLDEVSTAARTQSFFNALQELNNLGPQLYSAAERTEKSYRYGKQSWMVVENLREYAKRAVVSAVDHIGTVASKLNQIMDDDEEQTRLLKDMESKVDCLHQKLLTCKTYIDKEGLRQQLLLPADPTHHKHYTLPALAVGKKVDSSSLQPTEMCSHLQNKPTKPKLVLFGSPAPKTLSWHIATQAKSKLKRASYSLFMRDENTKMSGGRTSTTSSLGAEEGTRTKTSASTRRRSLRPGPASFVAMQTLGIDSSEGYKPIIVAAPNQQSFGDDQEENAKLHVPSRSNNNNIARSTTLFVKHKIKRVMIRTGA</sequence>
<dbReference type="InterPro" id="IPR028457">
    <property type="entry name" value="ABI"/>
</dbReference>
<evidence type="ECO:0000256" key="1">
    <source>
        <dbReference type="ARBA" id="ARBA00010020"/>
    </source>
</evidence>
<evidence type="ECO:0000256" key="2">
    <source>
        <dbReference type="ARBA" id="ARBA00025223"/>
    </source>
</evidence>
<protein>
    <submittedName>
        <fullName evidence="4">Uncharacterized protein</fullName>
    </submittedName>
</protein>
<name>A0A328EC75_9ASTE</name>
<comment type="function">
    <text evidence="2">Involved in regulation of actin and microtubule organization. Part of a WAVE complex that activates the Arp2/3 complex.</text>
</comment>
<evidence type="ECO:0000313" key="4">
    <source>
        <dbReference type="EMBL" id="RAL54183.1"/>
    </source>
</evidence>
<dbReference type="PANTHER" id="PTHR10460:SF0">
    <property type="entry name" value="ABELSON INTERACTING PROTEIN, ISOFORM D"/>
    <property type="match status" value="1"/>
</dbReference>
<comment type="caution">
    <text evidence="4">The sequence shown here is derived from an EMBL/GenBank/DDBJ whole genome shotgun (WGS) entry which is preliminary data.</text>
</comment>